<dbReference type="InterPro" id="IPR005249">
    <property type="entry name" value="YqeK"/>
</dbReference>
<comment type="catalytic activity">
    <reaction evidence="6">
        <text>P(1),P(4)-bis(5'-adenosyl) tetraphosphate + H2O = 2 ADP + 2 H(+)</text>
        <dbReference type="Rhea" id="RHEA:24252"/>
        <dbReference type="ChEBI" id="CHEBI:15377"/>
        <dbReference type="ChEBI" id="CHEBI:15378"/>
        <dbReference type="ChEBI" id="CHEBI:58141"/>
        <dbReference type="ChEBI" id="CHEBI:456216"/>
        <dbReference type="EC" id="3.6.1.41"/>
    </reaction>
</comment>
<dbReference type="PANTHER" id="PTHR35795">
    <property type="entry name" value="SLR1885 PROTEIN"/>
    <property type="match status" value="1"/>
</dbReference>
<dbReference type="PANTHER" id="PTHR35795:SF1">
    <property type="entry name" value="BIS(5'-NUCLEOSYL)-TETRAPHOSPHATASE, SYMMETRICAL"/>
    <property type="match status" value="1"/>
</dbReference>
<dbReference type="CDD" id="cd00077">
    <property type="entry name" value="HDc"/>
    <property type="match status" value="1"/>
</dbReference>
<dbReference type="NCBIfam" id="TIGR00277">
    <property type="entry name" value="HDIG"/>
    <property type="match status" value="1"/>
</dbReference>
<dbReference type="EC" id="3.6.1.41" evidence="1"/>
<evidence type="ECO:0000313" key="8">
    <source>
        <dbReference type="EMBL" id="HIZ17660.1"/>
    </source>
</evidence>
<evidence type="ECO:0000256" key="6">
    <source>
        <dbReference type="ARBA" id="ARBA00049417"/>
    </source>
</evidence>
<evidence type="ECO:0000256" key="5">
    <source>
        <dbReference type="ARBA" id="ARBA00023004"/>
    </source>
</evidence>
<evidence type="ECO:0000259" key="7">
    <source>
        <dbReference type="PROSITE" id="PS51831"/>
    </source>
</evidence>
<dbReference type="Proteomes" id="UP000824029">
    <property type="component" value="Unassembled WGS sequence"/>
</dbReference>
<protein>
    <recommendedName>
        <fullName evidence="1">bis(5'-nucleosyl)-tetraphosphatase (symmetrical)</fullName>
        <ecNumber evidence="1">3.6.1.41</ecNumber>
    </recommendedName>
</protein>
<name>A0A9D2DIK1_9ACTN</name>
<dbReference type="InterPro" id="IPR006675">
    <property type="entry name" value="HDIG_dom"/>
</dbReference>
<dbReference type="Pfam" id="PF01966">
    <property type="entry name" value="HD"/>
    <property type="match status" value="1"/>
</dbReference>
<dbReference type="GO" id="GO:0000166">
    <property type="term" value="F:nucleotide binding"/>
    <property type="evidence" value="ECO:0007669"/>
    <property type="project" value="UniProtKB-KW"/>
</dbReference>
<feature type="domain" description="HD" evidence="7">
    <location>
        <begin position="45"/>
        <end position="160"/>
    </location>
</feature>
<dbReference type="SMART" id="SM00471">
    <property type="entry name" value="HDc"/>
    <property type="match status" value="1"/>
</dbReference>
<dbReference type="PROSITE" id="PS51831">
    <property type="entry name" value="HD"/>
    <property type="match status" value="1"/>
</dbReference>
<evidence type="ECO:0000256" key="4">
    <source>
        <dbReference type="ARBA" id="ARBA00022801"/>
    </source>
</evidence>
<sequence>MGKKKVQKKARSAEGARVDYAPEQKVLLARITADVSEHLAGKPRRLAHSLSVASTAEQLALIYGVDPFLARAAGLLHDWEKAASVSEQLAHAHELGIDLGVELELVHSVLHGMIAARVLPERYPEIPPSVWHAIAVHTSASADMGPLDEVLFVADGIEPLRPASPGIKRSRSLVGKVPLDDIFWESFVGGVVYVLEGGRYLYPGTIDVYNALAARRAGKSGARKKEN</sequence>
<dbReference type="InterPro" id="IPR006674">
    <property type="entry name" value="HD_domain"/>
</dbReference>
<dbReference type="GO" id="GO:0008803">
    <property type="term" value="F:bis(5'-nucleosyl)-tetraphosphatase (symmetrical) activity"/>
    <property type="evidence" value="ECO:0007669"/>
    <property type="project" value="UniProtKB-EC"/>
</dbReference>
<keyword evidence="2" id="KW-0479">Metal-binding</keyword>
<dbReference type="InterPro" id="IPR003607">
    <property type="entry name" value="HD/PDEase_dom"/>
</dbReference>
<evidence type="ECO:0000256" key="2">
    <source>
        <dbReference type="ARBA" id="ARBA00022723"/>
    </source>
</evidence>
<evidence type="ECO:0000256" key="3">
    <source>
        <dbReference type="ARBA" id="ARBA00022741"/>
    </source>
</evidence>
<evidence type="ECO:0000313" key="9">
    <source>
        <dbReference type="Proteomes" id="UP000824029"/>
    </source>
</evidence>
<evidence type="ECO:0000256" key="1">
    <source>
        <dbReference type="ARBA" id="ARBA00012506"/>
    </source>
</evidence>
<gene>
    <name evidence="8" type="primary">yqeK</name>
    <name evidence="8" type="ORF">IAA22_00880</name>
</gene>
<keyword evidence="5" id="KW-0408">Iron</keyword>
<reference evidence="8" key="2">
    <citation type="submission" date="2021-04" db="EMBL/GenBank/DDBJ databases">
        <authorList>
            <person name="Gilroy R."/>
        </authorList>
    </citation>
    <scope>NUCLEOTIDE SEQUENCE</scope>
    <source>
        <strain evidence="8">ChiHecolR3B27-1887</strain>
    </source>
</reference>
<dbReference type="InterPro" id="IPR051094">
    <property type="entry name" value="Diverse_Catalytic_Enzymes"/>
</dbReference>
<reference evidence="8" key="1">
    <citation type="journal article" date="2021" name="PeerJ">
        <title>Extensive microbial diversity within the chicken gut microbiome revealed by metagenomics and culture.</title>
        <authorList>
            <person name="Gilroy R."/>
            <person name="Ravi A."/>
            <person name="Getino M."/>
            <person name="Pursley I."/>
            <person name="Horton D.L."/>
            <person name="Alikhan N.F."/>
            <person name="Baker D."/>
            <person name="Gharbi K."/>
            <person name="Hall N."/>
            <person name="Watson M."/>
            <person name="Adriaenssens E.M."/>
            <person name="Foster-Nyarko E."/>
            <person name="Jarju S."/>
            <person name="Secka A."/>
            <person name="Antonio M."/>
            <person name="Oren A."/>
            <person name="Chaudhuri R.R."/>
            <person name="La Ragione R."/>
            <person name="Hildebrand F."/>
            <person name="Pallen M.J."/>
        </authorList>
    </citation>
    <scope>NUCLEOTIDE SEQUENCE</scope>
    <source>
        <strain evidence="8">ChiHecolR3B27-1887</strain>
    </source>
</reference>
<dbReference type="Gene3D" id="1.10.3210.10">
    <property type="entry name" value="Hypothetical protein af1432"/>
    <property type="match status" value="1"/>
</dbReference>
<dbReference type="NCBIfam" id="TIGR00488">
    <property type="entry name" value="bis(5'-nucleosyl)-tetraphosphatase (symmetrical) YqeK"/>
    <property type="match status" value="1"/>
</dbReference>
<dbReference type="SUPFAM" id="SSF109604">
    <property type="entry name" value="HD-domain/PDEase-like"/>
    <property type="match status" value="1"/>
</dbReference>
<keyword evidence="3" id="KW-0547">Nucleotide-binding</keyword>
<dbReference type="AlphaFoldDB" id="A0A9D2DIK1"/>
<dbReference type="GO" id="GO:0046872">
    <property type="term" value="F:metal ion binding"/>
    <property type="evidence" value="ECO:0007669"/>
    <property type="project" value="UniProtKB-KW"/>
</dbReference>
<keyword evidence="4 8" id="KW-0378">Hydrolase</keyword>
<comment type="caution">
    <text evidence="8">The sequence shown here is derived from an EMBL/GenBank/DDBJ whole genome shotgun (WGS) entry which is preliminary data.</text>
</comment>
<organism evidence="8 9">
    <name type="scientific">Candidatus Olsenella stercoravium</name>
    <dbReference type="NCBI Taxonomy" id="2838713"/>
    <lineage>
        <taxon>Bacteria</taxon>
        <taxon>Bacillati</taxon>
        <taxon>Actinomycetota</taxon>
        <taxon>Coriobacteriia</taxon>
        <taxon>Coriobacteriales</taxon>
        <taxon>Atopobiaceae</taxon>
        <taxon>Olsenella</taxon>
    </lineage>
</organism>
<dbReference type="EMBL" id="DXBZ01000024">
    <property type="protein sequence ID" value="HIZ17660.1"/>
    <property type="molecule type" value="Genomic_DNA"/>
</dbReference>
<proteinExistence type="predicted"/>
<accession>A0A9D2DIK1</accession>